<keyword evidence="5 6" id="KW-0472">Membrane</keyword>
<dbReference type="InterPro" id="IPR028250">
    <property type="entry name" value="DsbDN"/>
</dbReference>
<dbReference type="PANTHER" id="PTHR32234:SF3">
    <property type="entry name" value="SUPPRESSION OF COPPER SENSITIVITY PROTEIN"/>
    <property type="match status" value="1"/>
</dbReference>
<dbReference type="GO" id="GO:0015035">
    <property type="term" value="F:protein-disulfide reductase activity"/>
    <property type="evidence" value="ECO:0007669"/>
    <property type="project" value="TreeGrafter"/>
</dbReference>
<dbReference type="InterPro" id="IPR003834">
    <property type="entry name" value="Cyt_c_assmbl_TM_dom"/>
</dbReference>
<dbReference type="OrthoDB" id="9811036at2"/>
<keyword evidence="7" id="KW-0732">Signal</keyword>
<dbReference type="PANTHER" id="PTHR32234">
    <property type="entry name" value="THIOL:DISULFIDE INTERCHANGE PROTEIN DSBD"/>
    <property type="match status" value="1"/>
</dbReference>
<name>A0A2S7TYH5_9BACT</name>
<dbReference type="Pfam" id="PF13899">
    <property type="entry name" value="Thioredoxin_7"/>
    <property type="match status" value="1"/>
</dbReference>
<feature type="transmembrane region" description="Helical" evidence="6">
    <location>
        <begin position="389"/>
        <end position="411"/>
    </location>
</feature>
<evidence type="ECO:0000259" key="9">
    <source>
        <dbReference type="Pfam" id="PF11412"/>
    </source>
</evidence>
<keyword evidence="3" id="KW-0201">Cytochrome c-type biogenesis</keyword>
<evidence type="ECO:0000256" key="5">
    <source>
        <dbReference type="ARBA" id="ARBA00023136"/>
    </source>
</evidence>
<evidence type="ECO:0000256" key="2">
    <source>
        <dbReference type="ARBA" id="ARBA00022692"/>
    </source>
</evidence>
<feature type="signal peptide" evidence="7">
    <location>
        <begin position="1"/>
        <end position="22"/>
    </location>
</feature>
<keyword evidence="4 6" id="KW-1133">Transmembrane helix</keyword>
<protein>
    <submittedName>
        <fullName evidence="10">Uncharacterized protein</fullName>
    </submittedName>
</protein>
<dbReference type="Proteomes" id="UP000239907">
    <property type="component" value="Unassembled WGS sequence"/>
</dbReference>
<organism evidence="10 11">
    <name type="scientific">Rubritalea profundi</name>
    <dbReference type="NCBI Taxonomy" id="1658618"/>
    <lineage>
        <taxon>Bacteria</taxon>
        <taxon>Pseudomonadati</taxon>
        <taxon>Verrucomicrobiota</taxon>
        <taxon>Verrucomicrobiia</taxon>
        <taxon>Verrucomicrobiales</taxon>
        <taxon>Rubritaleaceae</taxon>
        <taxon>Rubritalea</taxon>
    </lineage>
</organism>
<dbReference type="GO" id="GO:0045454">
    <property type="term" value="P:cell redox homeostasis"/>
    <property type="evidence" value="ECO:0007669"/>
    <property type="project" value="TreeGrafter"/>
</dbReference>
<dbReference type="InterPro" id="IPR036249">
    <property type="entry name" value="Thioredoxin-like_sf"/>
</dbReference>
<reference evidence="10 11" key="1">
    <citation type="submission" date="2016-12" db="EMBL/GenBank/DDBJ databases">
        <title>Study of bacterial adaptation to deep sea.</title>
        <authorList>
            <person name="Song J."/>
            <person name="Yoshizawa S."/>
            <person name="Kogure K."/>
        </authorList>
    </citation>
    <scope>NUCLEOTIDE SEQUENCE [LARGE SCALE GENOMIC DNA]</scope>
    <source>
        <strain evidence="10 11">SAORIC-165</strain>
    </source>
</reference>
<evidence type="ECO:0000256" key="6">
    <source>
        <dbReference type="SAM" id="Phobius"/>
    </source>
</evidence>
<evidence type="ECO:0000313" key="11">
    <source>
        <dbReference type="Proteomes" id="UP000239907"/>
    </source>
</evidence>
<keyword evidence="2 6" id="KW-0812">Transmembrane</keyword>
<feature type="transmembrane region" description="Helical" evidence="6">
    <location>
        <begin position="534"/>
        <end position="552"/>
    </location>
</feature>
<dbReference type="SUPFAM" id="SSF52833">
    <property type="entry name" value="Thioredoxin-like"/>
    <property type="match status" value="1"/>
</dbReference>
<evidence type="ECO:0000256" key="3">
    <source>
        <dbReference type="ARBA" id="ARBA00022748"/>
    </source>
</evidence>
<dbReference type="Pfam" id="PF11412">
    <property type="entry name" value="DsbD_N"/>
    <property type="match status" value="1"/>
</dbReference>
<feature type="transmembrane region" description="Helical" evidence="6">
    <location>
        <begin position="306"/>
        <end position="332"/>
    </location>
</feature>
<dbReference type="RefSeq" id="WP_105041851.1">
    <property type="nucleotide sequence ID" value="NZ_MQWA01000001.1"/>
</dbReference>
<comment type="caution">
    <text evidence="10">The sequence shown here is derived from an EMBL/GenBank/DDBJ whole genome shotgun (WGS) entry which is preliminary data.</text>
</comment>
<feature type="domain" description="Cytochrome C biogenesis protein transmembrane" evidence="8">
    <location>
        <begin position="309"/>
        <end position="518"/>
    </location>
</feature>
<feature type="transmembrane region" description="Helical" evidence="6">
    <location>
        <begin position="464"/>
        <end position="490"/>
    </location>
</feature>
<accession>A0A2S7TYH5</accession>
<sequence length="715" mass="77254">MTHAYLSAIIALLAIMTSPIQAQFGEPKTQAELFPEHTSVTPGQTFSVAVELTHEEHWHSYFINDGLGNSIVPAAEWKLPDGWKASKLLFPAPHEFAFSGAKVYGYEGTNYFFTELTVPQSAKVGDKVELTVDSSWQVCDDSSCLPPNSQEFTFSLTIADTAVKNSDYAKVDDYRLQSFPTKVLPKDWTISAEETAEGFTLSIVGKLPEDLEFFEYDKQIDVQAKRAVSHDGGTHTFAATRNMGNKLGGEAGPKLANLRGILYTSSDVAGSSNHAFWIDVAFGGSTEAGAAAATTSENAETKEGKLGVVAVLASLLLGGLILNLMPCVFPVIGLKIMGFVQQAGEDKKKIKLHGIAFTVGVLMSFLLLAAFLYPLKATTTLGAQLQEPWVVFVLLVVMLLLALSMAGLFEIGAKATSVGGNLTHKEGLSGSFFSGVLAVVIATPCSAPFLGPAIGAAWKFDGPLFFISLLMMGVGLALPYITLSFFPALVNKLPRPGAWMESFKQGMSFLLFATVGYLLWVYNGQIGEEGQKGLAIMLGITSIATAGWIFGRWDTPIKAKSTRIKAKILSLLFLAGGVVLAMPPAPEDPETAAAESAVPDLSWEKWSPHRVEELLAEGTPVYVDFTAKWCLTCQTNKAAAYTAEVRQNMFDKGIVTLKADMTKKHPEATKAIHTLNRSAIPVNVLYVPGDSTPYVTRELLTPDYLSDFLKTRLEK</sequence>
<feature type="domain" description="Thiol:disulfide interchange protein DsbD N-terminal" evidence="9">
    <location>
        <begin position="39"/>
        <end position="154"/>
    </location>
</feature>
<keyword evidence="11" id="KW-1185">Reference proteome</keyword>
<feature type="transmembrane region" description="Helical" evidence="6">
    <location>
        <begin position="564"/>
        <end position="582"/>
    </location>
</feature>
<dbReference type="AlphaFoldDB" id="A0A2S7TYH5"/>
<evidence type="ECO:0000256" key="4">
    <source>
        <dbReference type="ARBA" id="ARBA00022989"/>
    </source>
</evidence>
<evidence type="ECO:0000313" key="10">
    <source>
        <dbReference type="EMBL" id="PQJ27370.1"/>
    </source>
</evidence>
<proteinExistence type="predicted"/>
<evidence type="ECO:0000259" key="8">
    <source>
        <dbReference type="Pfam" id="PF02683"/>
    </source>
</evidence>
<evidence type="ECO:0000256" key="7">
    <source>
        <dbReference type="SAM" id="SignalP"/>
    </source>
</evidence>
<feature type="chain" id="PRO_5015499591" evidence="7">
    <location>
        <begin position="23"/>
        <end position="715"/>
    </location>
</feature>
<dbReference type="Pfam" id="PF02683">
    <property type="entry name" value="DsbD_TM"/>
    <property type="match status" value="1"/>
</dbReference>
<feature type="transmembrane region" description="Helical" evidence="6">
    <location>
        <begin position="432"/>
        <end position="458"/>
    </location>
</feature>
<dbReference type="GO" id="GO:0017004">
    <property type="term" value="P:cytochrome complex assembly"/>
    <property type="evidence" value="ECO:0007669"/>
    <property type="project" value="UniProtKB-KW"/>
</dbReference>
<feature type="transmembrane region" description="Helical" evidence="6">
    <location>
        <begin position="502"/>
        <end position="522"/>
    </location>
</feature>
<dbReference type="GO" id="GO:0016020">
    <property type="term" value="C:membrane"/>
    <property type="evidence" value="ECO:0007669"/>
    <property type="project" value="UniProtKB-SubCell"/>
</dbReference>
<gene>
    <name evidence="10" type="ORF">BSZ32_01895</name>
</gene>
<evidence type="ECO:0000256" key="1">
    <source>
        <dbReference type="ARBA" id="ARBA00004141"/>
    </source>
</evidence>
<feature type="transmembrane region" description="Helical" evidence="6">
    <location>
        <begin position="352"/>
        <end position="373"/>
    </location>
</feature>
<dbReference type="EMBL" id="MQWA01000001">
    <property type="protein sequence ID" value="PQJ27370.1"/>
    <property type="molecule type" value="Genomic_DNA"/>
</dbReference>
<dbReference type="Gene3D" id="3.40.30.10">
    <property type="entry name" value="Glutaredoxin"/>
    <property type="match status" value="1"/>
</dbReference>
<comment type="subcellular location">
    <subcellularLocation>
        <location evidence="1">Membrane</location>
        <topology evidence="1">Multi-pass membrane protein</topology>
    </subcellularLocation>
</comment>